<reference evidence="1 2" key="1">
    <citation type="submission" date="2019-12" db="EMBL/GenBank/DDBJ databases">
        <title>Nocardia sp. nov. ET3-3 isolated from soil.</title>
        <authorList>
            <person name="Kanchanasin P."/>
            <person name="Tanasupawat S."/>
            <person name="Yuki M."/>
            <person name="Kudo T."/>
        </authorList>
    </citation>
    <scope>NUCLEOTIDE SEQUENCE [LARGE SCALE GENOMIC DNA]</scope>
    <source>
        <strain evidence="1 2">ET3-3</strain>
    </source>
</reference>
<dbReference type="PANTHER" id="PTHR31118:SF12">
    <property type="entry name" value="CYCLASE-LIKE PROTEIN 2"/>
    <property type="match status" value="1"/>
</dbReference>
<dbReference type="Gene3D" id="3.50.30.50">
    <property type="entry name" value="Putative cyclase"/>
    <property type="match status" value="1"/>
</dbReference>
<comment type="caution">
    <text evidence="1">The sequence shown here is derived from an EMBL/GenBank/DDBJ whole genome shotgun (WGS) entry which is preliminary data.</text>
</comment>
<evidence type="ECO:0000313" key="1">
    <source>
        <dbReference type="EMBL" id="MVU75961.1"/>
    </source>
</evidence>
<gene>
    <name evidence="1" type="ORF">GPX89_01735</name>
</gene>
<accession>A0A7K1UNR4</accession>
<dbReference type="RefSeq" id="WP_157354727.1">
    <property type="nucleotide sequence ID" value="NZ_WRPP01000001.1"/>
</dbReference>
<evidence type="ECO:0000313" key="2">
    <source>
        <dbReference type="Proteomes" id="UP000466794"/>
    </source>
</evidence>
<sequence>MTAVTALLAALADGSTEVIDLTAPLHSGTPILQLPPPFSNTIPFGLEQISHYDERGPAWRWNNIHTGEHTGTHLDVPIHWITGQDGFDVRGTPLRGLIAPAVVIDVSARVAGHPDFLLEVDDVLDWQKQHGPLPDGGWVLLRTGWDAYADDAARFLNADETGPHSPGLSADCAEWLSEQPIFGLGVETVGTDAGAAHGFEPAFPCHHFLLGAGKCGLTQLRNLSRLPVTGAGLIVSPLPIQGGTGSPARVFALVDR</sequence>
<dbReference type="PANTHER" id="PTHR31118">
    <property type="entry name" value="CYCLASE-LIKE PROTEIN 2"/>
    <property type="match status" value="1"/>
</dbReference>
<dbReference type="EMBL" id="WRPP01000001">
    <property type="protein sequence ID" value="MVU75961.1"/>
    <property type="molecule type" value="Genomic_DNA"/>
</dbReference>
<keyword evidence="2" id="KW-1185">Reference proteome</keyword>
<protein>
    <submittedName>
        <fullName evidence="1">Cyclase family protein</fullName>
    </submittedName>
</protein>
<dbReference type="AlphaFoldDB" id="A0A7K1UNR4"/>
<dbReference type="InterPro" id="IPR037175">
    <property type="entry name" value="KFase_sf"/>
</dbReference>
<organism evidence="1 2">
    <name type="scientific">Nocardia terrae</name>
    <dbReference type="NCBI Taxonomy" id="2675851"/>
    <lineage>
        <taxon>Bacteria</taxon>
        <taxon>Bacillati</taxon>
        <taxon>Actinomycetota</taxon>
        <taxon>Actinomycetes</taxon>
        <taxon>Mycobacteriales</taxon>
        <taxon>Nocardiaceae</taxon>
        <taxon>Nocardia</taxon>
    </lineage>
</organism>
<name>A0A7K1UNR4_9NOCA</name>
<dbReference type="GO" id="GO:0004061">
    <property type="term" value="F:arylformamidase activity"/>
    <property type="evidence" value="ECO:0007669"/>
    <property type="project" value="InterPro"/>
</dbReference>
<dbReference type="Proteomes" id="UP000466794">
    <property type="component" value="Unassembled WGS sequence"/>
</dbReference>
<dbReference type="InterPro" id="IPR007325">
    <property type="entry name" value="KFase/CYL"/>
</dbReference>
<proteinExistence type="predicted"/>
<dbReference type="Pfam" id="PF04199">
    <property type="entry name" value="Cyclase"/>
    <property type="match status" value="1"/>
</dbReference>
<dbReference type="SUPFAM" id="SSF102198">
    <property type="entry name" value="Putative cyclase"/>
    <property type="match status" value="1"/>
</dbReference>
<dbReference type="GO" id="GO:0019441">
    <property type="term" value="P:L-tryptophan catabolic process to kynurenine"/>
    <property type="evidence" value="ECO:0007669"/>
    <property type="project" value="InterPro"/>
</dbReference>